<evidence type="ECO:0000256" key="1">
    <source>
        <dbReference type="ARBA" id="ARBA00001933"/>
    </source>
</evidence>
<keyword evidence="3" id="KW-0210">Decarboxylase</keyword>
<protein>
    <recommendedName>
        <fullName evidence="10">Arginine decarboxylase</fullName>
    </recommendedName>
</protein>
<dbReference type="Gene3D" id="3.90.100.10">
    <property type="entry name" value="Orn/Lys/Arg decarboxylase, C-terminal domain"/>
    <property type="match status" value="1"/>
</dbReference>
<comment type="cofactor">
    <cofactor evidence="1">
        <name>pyridoxal 5'-phosphate</name>
        <dbReference type="ChEBI" id="CHEBI:597326"/>
    </cofactor>
</comment>
<keyword evidence="9" id="KW-1185">Reference proteome</keyword>
<name>A0A314L2P8_NICAT</name>
<evidence type="ECO:0008006" key="10">
    <source>
        <dbReference type="Google" id="ProtNLM"/>
    </source>
</evidence>
<sequence>AHSSFHLGIFLLRKRKNPEHYIRMFLQVVSPLTKNQGFGSTFVSPSIARRATPEQLEHDSLIMGRREHNRTGLQFDQTETLIDHSQEHNQQKSKLPPLVNVIKISVEKNAAPFHFPGHKRGVAAPASLVDTIGIAPFLHDATELPELDRFGYPTGPLLDAQNQAAELFGATQTWFLVCGTTCGILAAIMSACSPGDTLILARNSHVSATSAMVLCGAIPKYIVPEHNLEWDIAGGVTPSQVKMAIQESEKEGKRAAAVFVTSPTYNGVCSNLSEISQICHSHGIPLIVDEAHGAHFKFHPNMPKTALSQGADLVIQSTHKVLCSFSQSSMLHLSGNRIDRDRVHKCLQSLQTTSPNWLLLASLDATRDELSKNPNTLFNEVMELIQEEKQVISHIPGISLLDLSSFFNNFPSIDPLRMTIGTQGLGLSGFQAYDILSTSHGIEPELIGTKSFTLAFSIGTTKEHSKRLVNGLKYLSTNYFLREIQMKRKIIDDNGTEGVPFGEVYMSCTPREAFFARKKIVNFEKSIGEICGEFICPFPPGIPVLIPGEVITKRAMDYLIQVRDQGAFLKGAADPLLTSVVVCEF</sequence>
<dbReference type="Gramene" id="OIT35890">
    <property type="protein sequence ID" value="OIT35890"/>
    <property type="gene ID" value="A4A49_02179"/>
</dbReference>
<proteinExistence type="inferred from homology"/>
<evidence type="ECO:0000256" key="5">
    <source>
        <dbReference type="ARBA" id="ARBA00023239"/>
    </source>
</evidence>
<evidence type="ECO:0000256" key="3">
    <source>
        <dbReference type="ARBA" id="ARBA00022793"/>
    </source>
</evidence>
<evidence type="ECO:0000313" key="8">
    <source>
        <dbReference type="EMBL" id="OIT35890.1"/>
    </source>
</evidence>
<comment type="caution">
    <text evidence="8">The sequence shown here is derived from an EMBL/GenBank/DDBJ whole genome shotgun (WGS) entry which is preliminary data.</text>
</comment>
<organism evidence="8 9">
    <name type="scientific">Nicotiana attenuata</name>
    <name type="common">Coyote tobacco</name>
    <dbReference type="NCBI Taxonomy" id="49451"/>
    <lineage>
        <taxon>Eukaryota</taxon>
        <taxon>Viridiplantae</taxon>
        <taxon>Streptophyta</taxon>
        <taxon>Embryophyta</taxon>
        <taxon>Tracheophyta</taxon>
        <taxon>Spermatophyta</taxon>
        <taxon>Magnoliopsida</taxon>
        <taxon>eudicotyledons</taxon>
        <taxon>Gunneridae</taxon>
        <taxon>Pentapetalae</taxon>
        <taxon>asterids</taxon>
        <taxon>lamiids</taxon>
        <taxon>Solanales</taxon>
        <taxon>Solanaceae</taxon>
        <taxon>Nicotianoideae</taxon>
        <taxon>Nicotianeae</taxon>
        <taxon>Nicotiana</taxon>
    </lineage>
</organism>
<dbReference type="Pfam" id="PF03711">
    <property type="entry name" value="OKR_DC_1_C"/>
    <property type="match status" value="1"/>
</dbReference>
<gene>
    <name evidence="8" type="ORF">A4A49_02179</name>
</gene>
<dbReference type="SUPFAM" id="SSF53383">
    <property type="entry name" value="PLP-dependent transferases"/>
    <property type="match status" value="1"/>
</dbReference>
<evidence type="ECO:0000259" key="6">
    <source>
        <dbReference type="Pfam" id="PF01276"/>
    </source>
</evidence>
<evidence type="ECO:0000256" key="4">
    <source>
        <dbReference type="ARBA" id="ARBA00022898"/>
    </source>
</evidence>
<evidence type="ECO:0000256" key="2">
    <source>
        <dbReference type="ARBA" id="ARBA00010671"/>
    </source>
</evidence>
<dbReference type="SUPFAM" id="SSF55904">
    <property type="entry name" value="Ornithine decarboxylase C-terminal domain"/>
    <property type="match status" value="1"/>
</dbReference>
<comment type="similarity">
    <text evidence="2">Belongs to the Orn/Lys/Arg decarboxylase class-I family.</text>
</comment>
<evidence type="ECO:0000313" key="9">
    <source>
        <dbReference type="Proteomes" id="UP000187609"/>
    </source>
</evidence>
<dbReference type="InterPro" id="IPR015421">
    <property type="entry name" value="PyrdxlP-dep_Trfase_major"/>
</dbReference>
<dbReference type="Pfam" id="PF01276">
    <property type="entry name" value="OKR_DC_1"/>
    <property type="match status" value="1"/>
</dbReference>
<feature type="non-terminal residue" evidence="8">
    <location>
        <position position="1"/>
    </location>
</feature>
<dbReference type="InterPro" id="IPR052357">
    <property type="entry name" value="Orn_Lys_Arg_decarboxylase-I"/>
</dbReference>
<keyword evidence="5" id="KW-0456">Lyase</keyword>
<keyword evidence="4" id="KW-0663">Pyridoxal phosphate</keyword>
<reference evidence="8" key="1">
    <citation type="submission" date="2016-11" db="EMBL/GenBank/DDBJ databases">
        <title>The genome of Nicotiana attenuata.</title>
        <authorList>
            <person name="Xu S."/>
            <person name="Brockmoeller T."/>
            <person name="Gaquerel E."/>
            <person name="Navarro A."/>
            <person name="Kuhl H."/>
            <person name="Gase K."/>
            <person name="Ling Z."/>
            <person name="Zhou W."/>
            <person name="Kreitzer C."/>
            <person name="Stanke M."/>
            <person name="Tang H."/>
            <person name="Lyons E."/>
            <person name="Pandey P."/>
            <person name="Pandey S.P."/>
            <person name="Timmermann B."/>
            <person name="Baldwin I.T."/>
        </authorList>
    </citation>
    <scope>NUCLEOTIDE SEQUENCE [LARGE SCALE GENOMIC DNA]</scope>
    <source>
        <strain evidence="8">UT</strain>
    </source>
</reference>
<dbReference type="PANTHER" id="PTHR43277">
    <property type="entry name" value="ARGININE DECARBOXYLASE"/>
    <property type="match status" value="1"/>
</dbReference>
<feature type="domain" description="Orn/Lys/Arg decarboxylase C-terminal" evidence="7">
    <location>
        <begin position="517"/>
        <end position="564"/>
    </location>
</feature>
<dbReference type="CDD" id="cd00615">
    <property type="entry name" value="Orn_deC_like"/>
    <property type="match status" value="1"/>
</dbReference>
<dbReference type="InterPro" id="IPR000310">
    <property type="entry name" value="Orn/Lys/Arg_deCO2ase_major_dom"/>
</dbReference>
<evidence type="ECO:0000259" key="7">
    <source>
        <dbReference type="Pfam" id="PF03711"/>
    </source>
</evidence>
<dbReference type="AlphaFoldDB" id="A0A314L2P8"/>
<dbReference type="Proteomes" id="UP000187609">
    <property type="component" value="Unassembled WGS sequence"/>
</dbReference>
<dbReference type="Gene3D" id="3.40.640.10">
    <property type="entry name" value="Type I PLP-dependent aspartate aminotransferase-like (Major domain)"/>
    <property type="match status" value="1"/>
</dbReference>
<dbReference type="PANTHER" id="PTHR43277:SF5">
    <property type="entry name" value="ARGININE DECARBOXYLASE-LIKE ISOFORM X1"/>
    <property type="match status" value="1"/>
</dbReference>
<dbReference type="InterPro" id="IPR008286">
    <property type="entry name" value="Prn/Lys/Arg_de-COase_C"/>
</dbReference>
<dbReference type="SMR" id="A0A314L2P8"/>
<dbReference type="EMBL" id="MJEQ01000500">
    <property type="protein sequence ID" value="OIT35890.1"/>
    <property type="molecule type" value="Genomic_DNA"/>
</dbReference>
<dbReference type="InterPro" id="IPR036633">
    <property type="entry name" value="Prn/Lys/Arg_de-COase_C_sf"/>
</dbReference>
<accession>A0A314L2P8</accession>
<dbReference type="GO" id="GO:0016831">
    <property type="term" value="F:carboxy-lyase activity"/>
    <property type="evidence" value="ECO:0007669"/>
    <property type="project" value="UniProtKB-KW"/>
</dbReference>
<dbReference type="InterPro" id="IPR015424">
    <property type="entry name" value="PyrdxlP-dep_Trfase"/>
</dbReference>
<feature type="domain" description="Orn/Lys/Arg decarboxylases family 1 pyridoxal-P attachment site" evidence="6">
    <location>
        <begin position="96"/>
        <end position="395"/>
    </location>
</feature>